<dbReference type="InterPro" id="IPR018366">
    <property type="entry name" value="CBM2_CS"/>
</dbReference>
<dbReference type="PANTHER" id="PTHR45708">
    <property type="entry name" value="ENDOCHITINASE"/>
    <property type="match status" value="1"/>
</dbReference>
<feature type="region of interest" description="Disordered" evidence="7">
    <location>
        <begin position="132"/>
        <end position="163"/>
    </location>
</feature>
<keyword evidence="8" id="KW-0732">Signal</keyword>
<sequence length="460" mass="47961">MRRRRSLVLSVVAGLVAAVGVAWGALPAYAAGPTATFVKTSDWGTGWEGKYTITNGGTSTINGWSVAFDLPAGTTMGSYWDALLTSSGQRHTFTNRSWNGTVAPGASVSFGFLATGSGSPANCTLNGAACGGGTTPTTPPTTRPPTTQPPTTPPTTNPPTSGLPKHFLTGYWHNFDNPAVELRLRDVPAEYDVIAVAFAEATSTPGAVTFGIDPGLSASVGGYTNADFTADVRTVKARGKKVILSVGGETGRVAVNDAASATNFSNSVYGLIQQYGFDGVDIDLENGLNPTYMAQALRSLRSRVGSSLIITMAPQTIDMQSPSVSYFKLALDIRDILTVVHTQFYNSGSMLGCDQAFAYSQGTVNFMTALACLQLEAGLRPDQVALGLPAGPGAAGGGIVAPSLVNQALDCLAKGTSCGSFRPPRTYPGIRGAMTWSINWDVSNGNNFARTVRPHLNTLP</sequence>
<feature type="compositionally biased region" description="Pro residues" evidence="7">
    <location>
        <begin position="137"/>
        <end position="157"/>
    </location>
</feature>
<accession>A0ABQ4ES74</accession>
<evidence type="ECO:0000256" key="6">
    <source>
        <dbReference type="RuleBase" id="RU004453"/>
    </source>
</evidence>
<dbReference type="Pfam" id="PF00704">
    <property type="entry name" value="Glyco_hydro_18"/>
    <property type="match status" value="1"/>
</dbReference>
<evidence type="ECO:0000313" key="11">
    <source>
        <dbReference type="EMBL" id="GIG97499.1"/>
    </source>
</evidence>
<dbReference type="InterPro" id="IPR001919">
    <property type="entry name" value="CBD2"/>
</dbReference>
<organism evidence="11 12">
    <name type="scientific">Plantactinospora mayteni</name>
    <dbReference type="NCBI Taxonomy" id="566021"/>
    <lineage>
        <taxon>Bacteria</taxon>
        <taxon>Bacillati</taxon>
        <taxon>Actinomycetota</taxon>
        <taxon>Actinomycetes</taxon>
        <taxon>Micromonosporales</taxon>
        <taxon>Micromonosporaceae</taxon>
        <taxon>Plantactinospora</taxon>
    </lineage>
</organism>
<dbReference type="SUPFAM" id="SSF51445">
    <property type="entry name" value="(Trans)glycosidases"/>
    <property type="match status" value="1"/>
</dbReference>
<dbReference type="SMART" id="SM00637">
    <property type="entry name" value="CBD_II"/>
    <property type="match status" value="1"/>
</dbReference>
<comment type="caution">
    <text evidence="11">The sequence shown here is derived from an EMBL/GenBank/DDBJ whole genome shotgun (WGS) entry which is preliminary data.</text>
</comment>
<dbReference type="InterPro" id="IPR008965">
    <property type="entry name" value="CBM2/CBM3_carb-bd_dom_sf"/>
</dbReference>
<dbReference type="EMBL" id="BONX01000026">
    <property type="protein sequence ID" value="GIG97499.1"/>
    <property type="molecule type" value="Genomic_DNA"/>
</dbReference>
<gene>
    <name evidence="11" type="ORF">Pma05_40720</name>
</gene>
<dbReference type="PANTHER" id="PTHR45708:SF49">
    <property type="entry name" value="ENDOCHITINASE"/>
    <property type="match status" value="1"/>
</dbReference>
<dbReference type="InterPro" id="IPR001223">
    <property type="entry name" value="Glyco_hydro18_cat"/>
</dbReference>
<dbReference type="Pfam" id="PF00553">
    <property type="entry name" value="CBM_2"/>
    <property type="match status" value="1"/>
</dbReference>
<dbReference type="SMART" id="SM00636">
    <property type="entry name" value="Glyco_18"/>
    <property type="match status" value="1"/>
</dbReference>
<keyword evidence="12" id="KW-1185">Reference proteome</keyword>
<evidence type="ECO:0000256" key="2">
    <source>
        <dbReference type="ARBA" id="ARBA00022801"/>
    </source>
</evidence>
<dbReference type="PROSITE" id="PS51173">
    <property type="entry name" value="CBM2"/>
    <property type="match status" value="1"/>
</dbReference>
<feature type="domain" description="CBM2" evidence="9">
    <location>
        <begin position="26"/>
        <end position="133"/>
    </location>
</feature>
<dbReference type="SUPFAM" id="SSF49384">
    <property type="entry name" value="Carbohydrate-binding domain"/>
    <property type="match status" value="1"/>
</dbReference>
<proteinExistence type="inferred from homology"/>
<evidence type="ECO:0000259" key="10">
    <source>
        <dbReference type="PROSITE" id="PS51910"/>
    </source>
</evidence>
<dbReference type="InterPro" id="IPR011583">
    <property type="entry name" value="Chitinase_II/V-like_cat"/>
</dbReference>
<dbReference type="RefSeq" id="WP_203858980.1">
    <property type="nucleotide sequence ID" value="NZ_BONX01000026.1"/>
</dbReference>
<dbReference type="Gene3D" id="3.20.20.80">
    <property type="entry name" value="Glycosidases"/>
    <property type="match status" value="1"/>
</dbReference>
<dbReference type="Gene3D" id="2.60.40.290">
    <property type="match status" value="1"/>
</dbReference>
<feature type="domain" description="GH18" evidence="10">
    <location>
        <begin position="166"/>
        <end position="459"/>
    </location>
</feature>
<evidence type="ECO:0000256" key="5">
    <source>
        <dbReference type="RuleBase" id="RU000489"/>
    </source>
</evidence>
<name>A0ABQ4ES74_9ACTN</name>
<evidence type="ECO:0000256" key="3">
    <source>
        <dbReference type="ARBA" id="ARBA00023295"/>
    </source>
</evidence>
<dbReference type="InterPro" id="IPR001579">
    <property type="entry name" value="Glyco_hydro_18_chit_AS"/>
</dbReference>
<dbReference type="PROSITE" id="PS51910">
    <property type="entry name" value="GH18_2"/>
    <property type="match status" value="1"/>
</dbReference>
<evidence type="ECO:0000259" key="9">
    <source>
        <dbReference type="PROSITE" id="PS51173"/>
    </source>
</evidence>
<keyword evidence="2 5" id="KW-0378">Hydrolase</keyword>
<dbReference type="PROSITE" id="PS00561">
    <property type="entry name" value="CBM2_A"/>
    <property type="match status" value="1"/>
</dbReference>
<dbReference type="InterPro" id="IPR050542">
    <property type="entry name" value="Glycosyl_Hydrlase18_Chitinase"/>
</dbReference>
<keyword evidence="4" id="KW-0119">Carbohydrate metabolism</keyword>
<feature type="signal peptide" evidence="8">
    <location>
        <begin position="1"/>
        <end position="30"/>
    </location>
</feature>
<dbReference type="InterPro" id="IPR017853">
    <property type="entry name" value="GH"/>
</dbReference>
<protein>
    <recommendedName>
        <fullName evidence="1">chitinase</fullName>
        <ecNumber evidence="1">3.2.1.14</ecNumber>
    </recommendedName>
</protein>
<feature type="chain" id="PRO_5045598049" description="chitinase" evidence="8">
    <location>
        <begin position="31"/>
        <end position="460"/>
    </location>
</feature>
<comment type="similarity">
    <text evidence="6">Belongs to the glycosyl hydrolase 18 family.</text>
</comment>
<evidence type="ECO:0000256" key="8">
    <source>
        <dbReference type="SAM" id="SignalP"/>
    </source>
</evidence>
<evidence type="ECO:0000256" key="1">
    <source>
        <dbReference type="ARBA" id="ARBA00012729"/>
    </source>
</evidence>
<dbReference type="InterPro" id="IPR012291">
    <property type="entry name" value="CBM2_carb-bd_dom_sf"/>
</dbReference>
<keyword evidence="3 5" id="KW-0326">Glycosidase</keyword>
<evidence type="ECO:0000313" key="12">
    <source>
        <dbReference type="Proteomes" id="UP000621500"/>
    </source>
</evidence>
<evidence type="ECO:0000256" key="7">
    <source>
        <dbReference type="SAM" id="MobiDB-lite"/>
    </source>
</evidence>
<dbReference type="PROSITE" id="PS01095">
    <property type="entry name" value="GH18_1"/>
    <property type="match status" value="1"/>
</dbReference>
<reference evidence="11 12" key="1">
    <citation type="submission" date="2021-01" db="EMBL/GenBank/DDBJ databases">
        <title>Whole genome shotgun sequence of Plantactinospora mayteni NBRC 109088.</title>
        <authorList>
            <person name="Komaki H."/>
            <person name="Tamura T."/>
        </authorList>
    </citation>
    <scope>NUCLEOTIDE SEQUENCE [LARGE SCALE GENOMIC DNA]</scope>
    <source>
        <strain evidence="11 12">NBRC 109088</strain>
    </source>
</reference>
<dbReference type="CDD" id="cd02871">
    <property type="entry name" value="GH18_chitinase_D-like"/>
    <property type="match status" value="1"/>
</dbReference>
<keyword evidence="4" id="KW-0624">Polysaccharide degradation</keyword>
<dbReference type="EC" id="3.2.1.14" evidence="1"/>
<evidence type="ECO:0000256" key="4">
    <source>
        <dbReference type="ARBA" id="ARBA00023326"/>
    </source>
</evidence>
<dbReference type="Proteomes" id="UP000621500">
    <property type="component" value="Unassembled WGS sequence"/>
</dbReference>